<dbReference type="CDD" id="cd02199">
    <property type="entry name" value="YjgF_YER057c_UK114_like_1"/>
    <property type="match status" value="1"/>
</dbReference>
<evidence type="ECO:0000259" key="1">
    <source>
        <dbReference type="Pfam" id="PF14588"/>
    </source>
</evidence>
<dbReference type="SUPFAM" id="SSF55298">
    <property type="entry name" value="YjgF-like"/>
    <property type="match status" value="1"/>
</dbReference>
<gene>
    <name evidence="2" type="ORF">G3I59_46770</name>
</gene>
<dbReference type="EMBL" id="JAAGNC010000222">
    <property type="protein sequence ID" value="NEC62905.1"/>
    <property type="molecule type" value="Genomic_DNA"/>
</dbReference>
<sequence>MEQVSVCSKPEELNAFDLDLHGYSLLRRRLGTRGPIRHPALTGDATPCRIRPRILRASSDPSGPGSCEHPTMPETNFDVRLRALGLALPTIEPKGSYVPGRISGNLLHVSGQGPFGDDGTVAPGVVGHDVTVERATSLARLTGVRLLGEVKNVCGSLNEVSAVVRLFGTIRSAPEFEDHVEVMNGCSELMLEVFGEKVGAHARMVVGVSSLPFGMPIEISAIFRLREHD</sequence>
<dbReference type="Gene3D" id="3.30.1330.40">
    <property type="entry name" value="RutC-like"/>
    <property type="match status" value="1"/>
</dbReference>
<evidence type="ECO:0000313" key="2">
    <source>
        <dbReference type="EMBL" id="NEC62905.1"/>
    </source>
</evidence>
<dbReference type="PANTHER" id="PTHR43760:SF1">
    <property type="entry name" value="ENDORIBONUCLEASE L-PSP_CHORISMATE MUTASE-LIKE DOMAIN-CONTAINING PROTEIN"/>
    <property type="match status" value="1"/>
</dbReference>
<dbReference type="PANTHER" id="PTHR43760">
    <property type="entry name" value="ENDORIBONUCLEASE-RELATED"/>
    <property type="match status" value="1"/>
</dbReference>
<accession>A0ABX0CD86</accession>
<keyword evidence="3" id="KW-1185">Reference proteome</keyword>
<name>A0ABX0CD86_9PSEU</name>
<dbReference type="Proteomes" id="UP000470404">
    <property type="component" value="Unassembled WGS sequence"/>
</dbReference>
<dbReference type="InterPro" id="IPR035959">
    <property type="entry name" value="RutC-like_sf"/>
</dbReference>
<feature type="domain" description="Endoribonuclease L-PSP/chorismate mutase-like" evidence="1">
    <location>
        <begin position="79"/>
        <end position="212"/>
    </location>
</feature>
<dbReference type="Pfam" id="PF14588">
    <property type="entry name" value="YjgF_endoribonc"/>
    <property type="match status" value="1"/>
</dbReference>
<dbReference type="InterPro" id="IPR013813">
    <property type="entry name" value="Endoribo_LPSP/chorism_mut-like"/>
</dbReference>
<comment type="caution">
    <text evidence="2">The sequence shown here is derived from an EMBL/GenBank/DDBJ whole genome shotgun (WGS) entry which is preliminary data.</text>
</comment>
<organism evidence="2 3">
    <name type="scientific">Amycolatopsis rubida</name>
    <dbReference type="NCBI Taxonomy" id="112413"/>
    <lineage>
        <taxon>Bacteria</taxon>
        <taxon>Bacillati</taxon>
        <taxon>Actinomycetota</taxon>
        <taxon>Actinomycetes</taxon>
        <taxon>Pseudonocardiales</taxon>
        <taxon>Pseudonocardiaceae</taxon>
        <taxon>Amycolatopsis</taxon>
    </lineage>
</organism>
<proteinExistence type="predicted"/>
<protein>
    <submittedName>
        <fullName evidence="2">RidA family protein</fullName>
    </submittedName>
</protein>
<reference evidence="2 3" key="1">
    <citation type="submission" date="2020-01" db="EMBL/GenBank/DDBJ databases">
        <title>Insect and environment-associated Actinomycetes.</title>
        <authorList>
            <person name="Currrie C."/>
            <person name="Chevrette M."/>
            <person name="Carlson C."/>
            <person name="Stubbendieck R."/>
            <person name="Wendt-Pienkowski E."/>
        </authorList>
    </citation>
    <scope>NUCLEOTIDE SEQUENCE [LARGE SCALE GENOMIC DNA]</scope>
    <source>
        <strain evidence="2 3">SID8386</strain>
    </source>
</reference>
<dbReference type="RefSeq" id="WP_161269831.1">
    <property type="nucleotide sequence ID" value="NZ_JAAGNC010000222.1"/>
</dbReference>
<evidence type="ECO:0000313" key="3">
    <source>
        <dbReference type="Proteomes" id="UP000470404"/>
    </source>
</evidence>